<dbReference type="EC" id="3.6.1.1" evidence="3"/>
<evidence type="ECO:0000256" key="4">
    <source>
        <dbReference type="ARBA" id="ARBA00022723"/>
    </source>
</evidence>
<keyword evidence="4" id="KW-0479">Metal-binding</keyword>
<evidence type="ECO:0000256" key="5">
    <source>
        <dbReference type="ARBA" id="ARBA00022801"/>
    </source>
</evidence>
<gene>
    <name evidence="7" type="ORF">CTEN210_04679</name>
</gene>
<dbReference type="GO" id="GO:0004427">
    <property type="term" value="F:inorganic diphosphate phosphatase activity"/>
    <property type="evidence" value="ECO:0007669"/>
    <property type="project" value="UniProtKB-EC"/>
</dbReference>
<comment type="similarity">
    <text evidence="2">Belongs to the PPase family.</text>
</comment>
<evidence type="ECO:0000256" key="3">
    <source>
        <dbReference type="ARBA" id="ARBA00012146"/>
    </source>
</evidence>
<dbReference type="EMBL" id="BLLK01000027">
    <property type="protein sequence ID" value="GFH48203.1"/>
    <property type="molecule type" value="Genomic_DNA"/>
</dbReference>
<dbReference type="CDD" id="cd00412">
    <property type="entry name" value="pyrophosphatase"/>
    <property type="match status" value="1"/>
</dbReference>
<evidence type="ECO:0000313" key="7">
    <source>
        <dbReference type="EMBL" id="GFH48203.1"/>
    </source>
</evidence>
<dbReference type="Gene3D" id="3.90.80.10">
    <property type="entry name" value="Inorganic pyrophosphatase"/>
    <property type="match status" value="1"/>
</dbReference>
<comment type="cofactor">
    <cofactor evidence="1">
        <name>Mg(2+)</name>
        <dbReference type="ChEBI" id="CHEBI:18420"/>
    </cofactor>
</comment>
<evidence type="ECO:0000313" key="8">
    <source>
        <dbReference type="Proteomes" id="UP001054902"/>
    </source>
</evidence>
<organism evidence="7 8">
    <name type="scientific">Chaetoceros tenuissimus</name>
    <dbReference type="NCBI Taxonomy" id="426638"/>
    <lineage>
        <taxon>Eukaryota</taxon>
        <taxon>Sar</taxon>
        <taxon>Stramenopiles</taxon>
        <taxon>Ochrophyta</taxon>
        <taxon>Bacillariophyta</taxon>
        <taxon>Coscinodiscophyceae</taxon>
        <taxon>Chaetocerotophycidae</taxon>
        <taxon>Chaetocerotales</taxon>
        <taxon>Chaetocerotaceae</taxon>
        <taxon>Chaetoceros</taxon>
    </lineage>
</organism>
<dbReference type="InterPro" id="IPR008162">
    <property type="entry name" value="Pyrophosphatase"/>
</dbReference>
<dbReference type="Pfam" id="PF00719">
    <property type="entry name" value="Pyrophosphatase"/>
    <property type="match status" value="1"/>
</dbReference>
<evidence type="ECO:0000256" key="6">
    <source>
        <dbReference type="ARBA" id="ARBA00022842"/>
    </source>
</evidence>
<name>A0AAD3CLN3_9STRA</name>
<dbReference type="GO" id="GO:0000287">
    <property type="term" value="F:magnesium ion binding"/>
    <property type="evidence" value="ECO:0007669"/>
    <property type="project" value="InterPro"/>
</dbReference>
<dbReference type="PROSITE" id="PS00387">
    <property type="entry name" value="PPASE"/>
    <property type="match status" value="1"/>
</dbReference>
<keyword evidence="8" id="KW-1185">Reference proteome</keyword>
<keyword evidence="6" id="KW-0460">Magnesium</keyword>
<comment type="caution">
    <text evidence="7">The sequence shown here is derived from an EMBL/GenBank/DDBJ whole genome shotgun (WGS) entry which is preliminary data.</text>
</comment>
<reference evidence="7 8" key="1">
    <citation type="journal article" date="2021" name="Sci. Rep.">
        <title>The genome of the diatom Chaetoceros tenuissimus carries an ancient integrated fragment of an extant virus.</title>
        <authorList>
            <person name="Hongo Y."/>
            <person name="Kimura K."/>
            <person name="Takaki Y."/>
            <person name="Yoshida Y."/>
            <person name="Baba S."/>
            <person name="Kobayashi G."/>
            <person name="Nagasaki K."/>
            <person name="Hano T."/>
            <person name="Tomaru Y."/>
        </authorList>
    </citation>
    <scope>NUCLEOTIDE SEQUENCE [LARGE SCALE GENOMIC DNA]</scope>
    <source>
        <strain evidence="7 8">NIES-3715</strain>
    </source>
</reference>
<dbReference type="GO" id="GO:0006796">
    <property type="term" value="P:phosphate-containing compound metabolic process"/>
    <property type="evidence" value="ECO:0007669"/>
    <property type="project" value="InterPro"/>
</dbReference>
<dbReference type="GO" id="GO:0005737">
    <property type="term" value="C:cytoplasm"/>
    <property type="evidence" value="ECO:0007669"/>
    <property type="project" value="InterPro"/>
</dbReference>
<protein>
    <recommendedName>
        <fullName evidence="3">inorganic diphosphatase</fullName>
        <ecNumber evidence="3">3.6.1.1</ecNumber>
    </recommendedName>
</protein>
<dbReference type="AlphaFoldDB" id="A0AAD3CLN3"/>
<dbReference type="Proteomes" id="UP001054902">
    <property type="component" value="Unassembled WGS sequence"/>
</dbReference>
<keyword evidence="5" id="KW-0378">Hydrolase</keyword>
<sequence length="308" mass="34102">MWWRAANASLLRAILTSESRSKLAISSSSVRLGNTYSHIKDNTMKLSISTVFALAASANAFSPAISGARSLSAAALHGISTEQSGETATESFRLNFKGEEGNISPWHDIPLKGEKGYNMVVEIPKMTKAKMEIATKEESNPIAQDIKKGVLRDYHGPIFWNYGCLPQTWEDPNEEHPELKVFGDDDPIDVVEIGSKALDMGSVAEVKPLGVLAMIDDGELDWKVLAVSVDDPLAEEYNDIDDVPKAVQDGVREWFRWYKTPDDKPLNGFGFDEKFLNAAESEKVIEETHEAWKKLKSGETEAGKLWVN</sequence>
<dbReference type="PANTHER" id="PTHR10286">
    <property type="entry name" value="INORGANIC PYROPHOSPHATASE"/>
    <property type="match status" value="1"/>
</dbReference>
<dbReference type="InterPro" id="IPR036649">
    <property type="entry name" value="Pyrophosphatase_sf"/>
</dbReference>
<dbReference type="SUPFAM" id="SSF50324">
    <property type="entry name" value="Inorganic pyrophosphatase"/>
    <property type="match status" value="1"/>
</dbReference>
<evidence type="ECO:0000256" key="1">
    <source>
        <dbReference type="ARBA" id="ARBA00001946"/>
    </source>
</evidence>
<accession>A0AAD3CLN3</accession>
<proteinExistence type="inferred from homology"/>
<evidence type="ECO:0000256" key="2">
    <source>
        <dbReference type="ARBA" id="ARBA00006220"/>
    </source>
</evidence>